<dbReference type="NCBIfam" id="TIGR03037">
    <property type="entry name" value="anthran_nbaC"/>
    <property type="match status" value="1"/>
</dbReference>
<evidence type="ECO:0000313" key="9">
    <source>
        <dbReference type="EMBL" id="CAD8832113.1"/>
    </source>
</evidence>
<comment type="function">
    <text evidence="2 8">Catalyzes the oxidative ring opening of 3-hydroxyanthranilate to 2-amino-3-carboxymuconate semialdehyde, which spontaneously cyclizes to quinolinate.</text>
</comment>
<dbReference type="GO" id="GO:0006569">
    <property type="term" value="P:L-tryptophan catabolic process"/>
    <property type="evidence" value="ECO:0007669"/>
    <property type="project" value="UniProtKB-UniRule"/>
</dbReference>
<evidence type="ECO:0000256" key="3">
    <source>
        <dbReference type="ARBA" id="ARBA00022642"/>
    </source>
</evidence>
<keyword evidence="8" id="KW-0963">Cytoplasm</keyword>
<reference evidence="9" key="1">
    <citation type="submission" date="2021-01" db="EMBL/GenBank/DDBJ databases">
        <authorList>
            <person name="Corre E."/>
            <person name="Pelletier E."/>
            <person name="Niang G."/>
            <person name="Scheremetjew M."/>
            <person name="Finn R."/>
            <person name="Kale V."/>
            <person name="Holt S."/>
            <person name="Cochrane G."/>
            <person name="Meng A."/>
            <person name="Brown T."/>
            <person name="Cohen L."/>
        </authorList>
    </citation>
    <scope>NUCLEOTIDE SEQUENCE</scope>
</reference>
<organism evidence="9">
    <name type="scientific">Noctiluca scintillans</name>
    <name type="common">Sea sparkle</name>
    <name type="synonym">Red tide dinoflagellate</name>
    <dbReference type="NCBI Taxonomy" id="2966"/>
    <lineage>
        <taxon>Eukaryota</taxon>
        <taxon>Sar</taxon>
        <taxon>Alveolata</taxon>
        <taxon>Dinophyceae</taxon>
        <taxon>Noctilucales</taxon>
        <taxon>Noctilucaceae</taxon>
        <taxon>Noctiluca</taxon>
    </lineage>
</organism>
<dbReference type="HAMAP" id="MF_00825">
    <property type="entry name" value="3_HAO"/>
    <property type="match status" value="1"/>
</dbReference>
<keyword evidence="7" id="KW-0408">Iron</keyword>
<dbReference type="InterPro" id="IPR011051">
    <property type="entry name" value="RmlC_Cupin_sf"/>
</dbReference>
<evidence type="ECO:0000256" key="5">
    <source>
        <dbReference type="ARBA" id="ARBA00022964"/>
    </source>
</evidence>
<dbReference type="CDD" id="cd06123">
    <property type="entry name" value="cupin_HAO"/>
    <property type="match status" value="1"/>
</dbReference>
<comment type="similarity">
    <text evidence="8">Belongs to the 3-HAO family.</text>
</comment>
<evidence type="ECO:0000256" key="2">
    <source>
        <dbReference type="ARBA" id="ARBA00002752"/>
    </source>
</evidence>
<keyword evidence="5 8" id="KW-0223">Dioxygenase</keyword>
<dbReference type="PANTHER" id="PTHR15497:SF1">
    <property type="entry name" value="3-HYDROXYANTHRANILATE 3,4-DIOXYGENASE"/>
    <property type="match status" value="1"/>
</dbReference>
<gene>
    <name evidence="9" type="ORF">NSCI0253_LOCUS6460</name>
</gene>
<evidence type="ECO:0000256" key="7">
    <source>
        <dbReference type="ARBA" id="ARBA00023004"/>
    </source>
</evidence>
<dbReference type="GO" id="GO:0000334">
    <property type="term" value="F:3-hydroxyanthranilate 3,4-dioxygenase activity"/>
    <property type="evidence" value="ECO:0007669"/>
    <property type="project" value="UniProtKB-UniRule"/>
</dbReference>
<dbReference type="GO" id="GO:0008198">
    <property type="term" value="F:ferrous iron binding"/>
    <property type="evidence" value="ECO:0007669"/>
    <property type="project" value="UniProtKB-UniRule"/>
</dbReference>
<evidence type="ECO:0000256" key="4">
    <source>
        <dbReference type="ARBA" id="ARBA00022723"/>
    </source>
</evidence>
<dbReference type="Pfam" id="PF06052">
    <property type="entry name" value="3-HAO"/>
    <property type="match status" value="1"/>
</dbReference>
<accession>A0A7S1EYR8</accession>
<evidence type="ECO:0000256" key="6">
    <source>
        <dbReference type="ARBA" id="ARBA00023002"/>
    </source>
</evidence>
<comment type="subcellular location">
    <subcellularLocation>
        <location evidence="8">Cytoplasm</location>
    </subcellularLocation>
</comment>
<proteinExistence type="inferred from homology"/>
<keyword evidence="3 8" id="KW-0662">Pyridine nucleotide biosynthesis</keyword>
<dbReference type="UniPathway" id="UPA00253">
    <property type="reaction ID" value="UER00330"/>
</dbReference>
<dbReference type="PANTHER" id="PTHR15497">
    <property type="entry name" value="3-HYDROXYANTHRANILATE 3,4-DIOXYGENASE"/>
    <property type="match status" value="1"/>
</dbReference>
<dbReference type="GO" id="GO:0043420">
    <property type="term" value="P:anthranilate metabolic process"/>
    <property type="evidence" value="ECO:0007669"/>
    <property type="project" value="UniProtKB-UniRule"/>
</dbReference>
<evidence type="ECO:0000256" key="8">
    <source>
        <dbReference type="HAMAP-Rule" id="MF_03019"/>
    </source>
</evidence>
<evidence type="ECO:0000256" key="1">
    <source>
        <dbReference type="ARBA" id="ARBA00001954"/>
    </source>
</evidence>
<comment type="catalytic activity">
    <reaction evidence="8">
        <text>3-hydroxyanthranilate + O2 = (2Z,4Z)-2-amino-3-carboxymuconate 6-semialdehyde</text>
        <dbReference type="Rhea" id="RHEA:17953"/>
        <dbReference type="ChEBI" id="CHEBI:15379"/>
        <dbReference type="ChEBI" id="CHEBI:36559"/>
        <dbReference type="ChEBI" id="CHEBI:77612"/>
        <dbReference type="EC" id="1.13.11.6"/>
    </reaction>
</comment>
<dbReference type="EMBL" id="HBFQ01009212">
    <property type="protein sequence ID" value="CAD8832113.1"/>
    <property type="molecule type" value="Transcribed_RNA"/>
</dbReference>
<dbReference type="InterPro" id="IPR014710">
    <property type="entry name" value="RmlC-like_jellyroll"/>
</dbReference>
<comment type="cofactor">
    <cofactor evidence="1">
        <name>Fe(2+)</name>
        <dbReference type="ChEBI" id="CHEBI:29033"/>
    </cofactor>
</comment>
<dbReference type="GO" id="GO:0005737">
    <property type="term" value="C:cytoplasm"/>
    <property type="evidence" value="ECO:0007669"/>
    <property type="project" value="UniProtKB-SubCell"/>
</dbReference>
<dbReference type="GO" id="GO:0034354">
    <property type="term" value="P:'de novo' NAD+ biosynthetic process from L-tryptophan"/>
    <property type="evidence" value="ECO:0007669"/>
    <property type="project" value="UniProtKB-UniRule"/>
</dbReference>
<dbReference type="SUPFAM" id="SSF51182">
    <property type="entry name" value="RmlC-like cupins"/>
    <property type="match status" value="2"/>
</dbReference>
<sequence length="305" mass="34082">MTEAVLPSGLVSHNNIEQWFKDNEACFVPPICNKLMHKDQLTIMFVGGPNTRTDFHLDEGSEFFYQLKGNIELPTIQQGKRKLVKILEGQVFLLPSRVPHSPQRPETGSFGLVIERARDEGEKDGLRWYTDFETCQEILYEKFFHCGDLGRDLVPVVQAFKASEESKTFVPAGNVLPFEERPVVQDMSTEIPPPFFLADFLKENEEQLACGVSLPLFGTDHPDHEFTINVLSGPRTDATVWEHETWLYQLRGDASVSVEGGAVILVEGSCLVVQPNVRYEISRTGGSIGLVVTQDPKGNKATTDA</sequence>
<dbReference type="InterPro" id="IPR010329">
    <property type="entry name" value="3hydroanth_dOase"/>
</dbReference>
<dbReference type="Gene3D" id="2.60.120.10">
    <property type="entry name" value="Jelly Rolls"/>
    <property type="match status" value="1"/>
</dbReference>
<keyword evidence="4" id="KW-0479">Metal-binding</keyword>
<name>A0A7S1EYR8_NOCSC</name>
<keyword evidence="6 8" id="KW-0560">Oxidoreductase</keyword>
<dbReference type="GO" id="GO:0019805">
    <property type="term" value="P:quinolinate biosynthetic process"/>
    <property type="evidence" value="ECO:0007669"/>
    <property type="project" value="UniProtKB-UniRule"/>
</dbReference>
<protein>
    <recommendedName>
        <fullName evidence="8">3-hydroxyanthranilate 3,4-dioxygenase</fullName>
        <ecNumber evidence="8">1.13.11.6</ecNumber>
    </recommendedName>
    <alternativeName>
        <fullName evidence="8">3-hydroxyanthranilate oxygenase</fullName>
        <shortName evidence="8">3-HAO</shortName>
    </alternativeName>
    <alternativeName>
        <fullName evidence="8">3-hydroxyanthranilic acid dioxygenase</fullName>
        <shortName evidence="8">HAD</shortName>
    </alternativeName>
</protein>
<dbReference type="AlphaFoldDB" id="A0A7S1EYR8"/>
<dbReference type="EC" id="1.13.11.6" evidence="8"/>
<comment type="pathway">
    <text evidence="8">Cofactor biosynthesis; NAD(+) biosynthesis; quinolinate from L-kynurenine: step 3/3.</text>
</comment>